<sequence>MATIWADQPFQLMVVPGTEGLPNSSNPDVAEIVADMANVHNMLLRGLNAIYLQCENVKEPKDTTDFIKYVKFWGDGIHHHHHSEETLIFPYFDEIAKKGGATESIMETNVEQHHLFEPGLHALIGFAEEVLEGKKAYDGKEVKRIVDEFAPVLTQHLHDEIKTLMRLEPYDGKAIAQVTDSATKKIVAQADTYTVLPMLFGCLDKTHAGTGNFPKVPFFLPWLNAYIFRRKHKGSWRFHPCDAWSRPQPLPFGPKSA</sequence>
<reference evidence="2" key="1">
    <citation type="journal article" date="2020" name="Stud. Mycol.">
        <title>101 Dothideomycetes genomes: a test case for predicting lifestyles and emergence of pathogens.</title>
        <authorList>
            <person name="Haridas S."/>
            <person name="Albert R."/>
            <person name="Binder M."/>
            <person name="Bloem J."/>
            <person name="Labutti K."/>
            <person name="Salamov A."/>
            <person name="Andreopoulos B."/>
            <person name="Baker S."/>
            <person name="Barry K."/>
            <person name="Bills G."/>
            <person name="Bluhm B."/>
            <person name="Cannon C."/>
            <person name="Castanera R."/>
            <person name="Culley D."/>
            <person name="Daum C."/>
            <person name="Ezra D."/>
            <person name="Gonzalez J."/>
            <person name="Henrissat B."/>
            <person name="Kuo A."/>
            <person name="Liang C."/>
            <person name="Lipzen A."/>
            <person name="Lutzoni F."/>
            <person name="Magnuson J."/>
            <person name="Mondo S."/>
            <person name="Nolan M."/>
            <person name="Ohm R."/>
            <person name="Pangilinan J."/>
            <person name="Park H.-J."/>
            <person name="Ramirez L."/>
            <person name="Alfaro M."/>
            <person name="Sun H."/>
            <person name="Tritt A."/>
            <person name="Yoshinaga Y."/>
            <person name="Zwiers L.-H."/>
            <person name="Turgeon B."/>
            <person name="Goodwin S."/>
            <person name="Spatafora J."/>
            <person name="Crous P."/>
            <person name="Grigoriev I."/>
        </authorList>
    </citation>
    <scope>NUCLEOTIDE SEQUENCE</scope>
    <source>
        <strain evidence="2">CBS 123094</strain>
    </source>
</reference>
<dbReference type="OrthoDB" id="58416at2759"/>
<evidence type="ECO:0000313" key="2">
    <source>
        <dbReference type="EMBL" id="KAF2008078.1"/>
    </source>
</evidence>
<name>A0A6A5X558_9PLEO</name>
<gene>
    <name evidence="2" type="ORF">P154DRAFT_15528</name>
</gene>
<organism evidence="2 3">
    <name type="scientific">Amniculicola lignicola CBS 123094</name>
    <dbReference type="NCBI Taxonomy" id="1392246"/>
    <lineage>
        <taxon>Eukaryota</taxon>
        <taxon>Fungi</taxon>
        <taxon>Dikarya</taxon>
        <taxon>Ascomycota</taxon>
        <taxon>Pezizomycotina</taxon>
        <taxon>Dothideomycetes</taxon>
        <taxon>Pleosporomycetidae</taxon>
        <taxon>Pleosporales</taxon>
        <taxon>Amniculicolaceae</taxon>
        <taxon>Amniculicola</taxon>
    </lineage>
</organism>
<protein>
    <recommendedName>
        <fullName evidence="1">Hemerythrin-like domain-containing protein</fullName>
    </recommendedName>
</protein>
<dbReference type="PANTHER" id="PTHR38048:SF2">
    <property type="entry name" value="HEMERYTHRIN-LIKE DOMAIN-CONTAINING PROTEIN"/>
    <property type="match status" value="1"/>
</dbReference>
<dbReference type="CDD" id="cd12108">
    <property type="entry name" value="Hr-like"/>
    <property type="match status" value="1"/>
</dbReference>
<dbReference type="PANTHER" id="PTHR38048">
    <property type="entry name" value="EXPRESSED PROTEIN"/>
    <property type="match status" value="1"/>
</dbReference>
<dbReference type="Proteomes" id="UP000799779">
    <property type="component" value="Unassembled WGS sequence"/>
</dbReference>
<keyword evidence="3" id="KW-1185">Reference proteome</keyword>
<dbReference type="AlphaFoldDB" id="A0A6A5X558"/>
<evidence type="ECO:0000313" key="3">
    <source>
        <dbReference type="Proteomes" id="UP000799779"/>
    </source>
</evidence>
<proteinExistence type="predicted"/>
<dbReference type="InterPro" id="IPR053206">
    <property type="entry name" value="Dimeric_xanthone_biosynth"/>
</dbReference>
<dbReference type="Pfam" id="PF01814">
    <property type="entry name" value="Hemerythrin"/>
    <property type="match status" value="1"/>
</dbReference>
<feature type="domain" description="Hemerythrin-like" evidence="1">
    <location>
        <begin position="32"/>
        <end position="165"/>
    </location>
</feature>
<evidence type="ECO:0000259" key="1">
    <source>
        <dbReference type="Pfam" id="PF01814"/>
    </source>
</evidence>
<dbReference type="InterPro" id="IPR012312">
    <property type="entry name" value="Hemerythrin-like"/>
</dbReference>
<dbReference type="EMBL" id="ML977556">
    <property type="protein sequence ID" value="KAF2008078.1"/>
    <property type="molecule type" value="Genomic_DNA"/>
</dbReference>
<accession>A0A6A5X558</accession>
<dbReference type="Gene3D" id="1.20.120.520">
    <property type="entry name" value="nmb1532 protein domain like"/>
    <property type="match status" value="1"/>
</dbReference>